<accession>A0A936NDV1</accession>
<protein>
    <recommendedName>
        <fullName evidence="1">CdaR GGDEF-like domain-containing protein</fullName>
    </recommendedName>
</protein>
<dbReference type="AlphaFoldDB" id="A0A936NDV1"/>
<organism evidence="2 3">
    <name type="scientific">Candidatus Neomicrothrix subdominans</name>
    <dbReference type="NCBI Taxonomy" id="2954438"/>
    <lineage>
        <taxon>Bacteria</taxon>
        <taxon>Bacillati</taxon>
        <taxon>Actinomycetota</taxon>
        <taxon>Acidimicrobiia</taxon>
        <taxon>Acidimicrobiales</taxon>
        <taxon>Microthrixaceae</taxon>
        <taxon>Candidatus Neomicrothrix</taxon>
    </lineage>
</organism>
<dbReference type="InterPro" id="IPR042070">
    <property type="entry name" value="PucR_C-HTH_sf"/>
</dbReference>
<dbReference type="Gene3D" id="1.10.10.2840">
    <property type="entry name" value="PucR C-terminal helix-turn-helix domain"/>
    <property type="match status" value="1"/>
</dbReference>
<comment type="caution">
    <text evidence="2">The sequence shown here is derived from an EMBL/GenBank/DDBJ whole genome shotgun (WGS) entry which is preliminary data.</text>
</comment>
<dbReference type="InterPro" id="IPR041522">
    <property type="entry name" value="CdaR_GGDEF"/>
</dbReference>
<dbReference type="PANTHER" id="PTHR33744:SF1">
    <property type="entry name" value="DNA-BINDING TRANSCRIPTIONAL ACTIVATOR ADER"/>
    <property type="match status" value="1"/>
</dbReference>
<dbReference type="Pfam" id="PF17853">
    <property type="entry name" value="GGDEF_2"/>
    <property type="match status" value="1"/>
</dbReference>
<dbReference type="Proteomes" id="UP000727993">
    <property type="component" value="Unassembled WGS sequence"/>
</dbReference>
<evidence type="ECO:0000259" key="1">
    <source>
        <dbReference type="Pfam" id="PF17853"/>
    </source>
</evidence>
<gene>
    <name evidence="2" type="ORF">IPN02_12250</name>
</gene>
<dbReference type="EMBL" id="JADJZA010000007">
    <property type="protein sequence ID" value="MBK9297578.1"/>
    <property type="molecule type" value="Genomic_DNA"/>
</dbReference>
<reference evidence="2 3" key="1">
    <citation type="submission" date="2020-10" db="EMBL/GenBank/DDBJ databases">
        <title>Connecting structure to function with the recovery of over 1000 high-quality activated sludge metagenome-assembled genomes encoding full-length rRNA genes using long-read sequencing.</title>
        <authorList>
            <person name="Singleton C.M."/>
            <person name="Petriglieri F."/>
            <person name="Kristensen J.M."/>
            <person name="Kirkegaard R.H."/>
            <person name="Michaelsen T.Y."/>
            <person name="Andersen M.H."/>
            <person name="Karst S.M."/>
            <person name="Dueholm M.S."/>
            <person name="Nielsen P.H."/>
            <person name="Albertsen M."/>
        </authorList>
    </citation>
    <scope>NUCLEOTIDE SEQUENCE [LARGE SCALE GENOMIC DNA]</scope>
    <source>
        <strain evidence="2">Lyne_18-Q3-R50-59_MAXAC.006</strain>
    </source>
</reference>
<evidence type="ECO:0000313" key="3">
    <source>
        <dbReference type="Proteomes" id="UP000727993"/>
    </source>
</evidence>
<proteinExistence type="predicted"/>
<evidence type="ECO:0000313" key="2">
    <source>
        <dbReference type="EMBL" id="MBK9297578.1"/>
    </source>
</evidence>
<sequence>MTSAEALLATDEAWEHLLGRFDAARVAAVAVRIDGDNPLPEALLRAADAQAVPLITFPSEAVLADVTTAVLDALLDAQGRRLERILDIHQRFTPIVLAGGRPEIATTLYLLLGCPVAVLDPEGRATVVVPSDAEVGVDFAESRWVRQPILAGEFRYGEIVALTTETELDDEGRLALQRASSSIAVRMAHATAAAAERARFAATSLEELISGHAGDIADVAERAISFGWDLARPRAVLLASIDPPVDQDVVSTALATISAAAQITLGREAIVWTRSTTIAALIAPESAEPAEWRAIAERLRRELDERVVDVNVSIGVGRRVDDPMSIPRSYLEASRAVDVGRWARGRHVTAVFDQLGLERLLASTPTEDLAEFVEQAIGPLVDYDRSHHSELVPTLGMWLETRNMAEGARRLHVHYNTFRIAWTGSSRSLER</sequence>
<dbReference type="PANTHER" id="PTHR33744">
    <property type="entry name" value="CARBOHYDRATE DIACID REGULATOR"/>
    <property type="match status" value="1"/>
</dbReference>
<name>A0A936NDV1_9ACTN</name>
<feature type="domain" description="CdaR GGDEF-like" evidence="1">
    <location>
        <begin position="211"/>
        <end position="339"/>
    </location>
</feature>
<dbReference type="InterPro" id="IPR051448">
    <property type="entry name" value="CdaR-like_regulators"/>
</dbReference>